<dbReference type="GO" id="GO:0016887">
    <property type="term" value="F:ATP hydrolysis activity"/>
    <property type="evidence" value="ECO:0007669"/>
    <property type="project" value="TreeGrafter"/>
</dbReference>
<reference evidence="4 5" key="1">
    <citation type="journal article" date="2011" name="EMBO J.">
        <title>Structural diversity of bacterial flagellar motors.</title>
        <authorList>
            <person name="Chen S."/>
            <person name="Beeby M."/>
            <person name="Murphy G.E."/>
            <person name="Leadbetter J.R."/>
            <person name="Hendrixson D.R."/>
            <person name="Briegel A."/>
            <person name="Li Z."/>
            <person name="Shi J."/>
            <person name="Tocheva E.I."/>
            <person name="Muller A."/>
            <person name="Dobro M.J."/>
            <person name="Jensen G.J."/>
        </authorList>
    </citation>
    <scope>NUCLEOTIDE SEQUENCE [LARGE SCALE GENOMIC DNA]</scope>
    <source>
        <strain evidence="4 5">DSM 6540</strain>
    </source>
</reference>
<dbReference type="Pfam" id="PF01656">
    <property type="entry name" value="CbiA"/>
    <property type="match status" value="1"/>
</dbReference>
<dbReference type="EMBL" id="AFGF01000050">
    <property type="protein sequence ID" value="EGO64666.1"/>
    <property type="molecule type" value="Genomic_DNA"/>
</dbReference>
<protein>
    <submittedName>
        <fullName evidence="4">Cobyrinic acid ac-diamide synthase</fullName>
    </submittedName>
</protein>
<dbReference type="RefSeq" id="WP_004093938.1">
    <property type="nucleotide sequence ID" value="NZ_AFGF01000050.1"/>
</dbReference>
<dbReference type="InterPro" id="IPR050625">
    <property type="entry name" value="ParA/MinD_ATPase"/>
</dbReference>
<evidence type="ECO:0000259" key="3">
    <source>
        <dbReference type="Pfam" id="PF01656"/>
    </source>
</evidence>
<evidence type="ECO:0000256" key="1">
    <source>
        <dbReference type="ARBA" id="ARBA00022741"/>
    </source>
</evidence>
<feature type="domain" description="CobQ/CobB/MinD/ParA nucleotide binding" evidence="3">
    <location>
        <begin position="3"/>
        <end position="225"/>
    </location>
</feature>
<dbReference type="Gene3D" id="3.40.50.300">
    <property type="entry name" value="P-loop containing nucleotide triphosphate hydrolases"/>
    <property type="match status" value="1"/>
</dbReference>
<evidence type="ECO:0000313" key="4">
    <source>
        <dbReference type="EMBL" id="EGO64666.1"/>
    </source>
</evidence>
<dbReference type="PIRSF" id="PIRSF005647">
    <property type="entry name" value="CooC"/>
    <property type="match status" value="1"/>
</dbReference>
<name>F7NGT5_9FIRM</name>
<evidence type="ECO:0000256" key="2">
    <source>
        <dbReference type="ARBA" id="ARBA00022840"/>
    </source>
</evidence>
<dbReference type="STRING" id="1009370.ALO_06383"/>
<dbReference type="PANTHER" id="PTHR43384">
    <property type="entry name" value="SEPTUM SITE-DETERMINING PROTEIN MIND HOMOLOG, CHLOROPLASTIC-RELATED"/>
    <property type="match status" value="1"/>
</dbReference>
<dbReference type="PANTHER" id="PTHR43384:SF6">
    <property type="entry name" value="SEPTUM SITE-DETERMINING PROTEIN MIND HOMOLOG, CHLOROPLASTIC"/>
    <property type="match status" value="1"/>
</dbReference>
<dbReference type="eggNOG" id="COG3640">
    <property type="taxonomic scope" value="Bacteria"/>
</dbReference>
<gene>
    <name evidence="4" type="ORF">ALO_06383</name>
</gene>
<dbReference type="GO" id="GO:0005829">
    <property type="term" value="C:cytosol"/>
    <property type="evidence" value="ECO:0007669"/>
    <property type="project" value="TreeGrafter"/>
</dbReference>
<keyword evidence="1" id="KW-0547">Nucleotide-binding</keyword>
<proteinExistence type="predicted"/>
<dbReference type="InterPro" id="IPR002586">
    <property type="entry name" value="CobQ/CobB/MinD/ParA_Nub-bd_dom"/>
</dbReference>
<dbReference type="OrthoDB" id="7346657at2"/>
<dbReference type="GO" id="GO:0051782">
    <property type="term" value="P:negative regulation of cell division"/>
    <property type="evidence" value="ECO:0007669"/>
    <property type="project" value="TreeGrafter"/>
</dbReference>
<comment type="caution">
    <text evidence="4">The sequence shown here is derived from an EMBL/GenBank/DDBJ whole genome shotgun (WGS) entry which is preliminary data.</text>
</comment>
<sequence>MKIAVSGKGGVGKTMVAANLARMFAQNGYKVYAVDADPDASLGSAIGLADDVLARVKPMIEMQQVIAERSGGGAFYTLNPQVDDILDSYSIQLGNIRFLRMGGVKQGGSACYCRENSFLRAIVDALLLGQQDVVVLDMGAGIEHLTRGTSRGVDVMLVVTEPTKNSVQTAKVVKNLADDLEVKKIRFIGNKIRQSKEAAFLQDQFPSGGLIGLLPFDESVPEAAMAGPVDVPDSSRPIGAEMQRIYHYILSDC</sequence>
<dbReference type="GO" id="GO:0005524">
    <property type="term" value="F:ATP binding"/>
    <property type="evidence" value="ECO:0007669"/>
    <property type="project" value="UniProtKB-KW"/>
</dbReference>
<dbReference type="InterPro" id="IPR014433">
    <property type="entry name" value="CooC"/>
</dbReference>
<accession>F7NGT5</accession>
<dbReference type="InterPro" id="IPR027417">
    <property type="entry name" value="P-loop_NTPase"/>
</dbReference>
<dbReference type="SUPFAM" id="SSF52540">
    <property type="entry name" value="P-loop containing nucleoside triphosphate hydrolases"/>
    <property type="match status" value="1"/>
</dbReference>
<keyword evidence="5" id="KW-1185">Reference proteome</keyword>
<dbReference type="Proteomes" id="UP000003240">
    <property type="component" value="Unassembled WGS sequence"/>
</dbReference>
<keyword evidence="2" id="KW-0067">ATP-binding</keyword>
<evidence type="ECO:0000313" key="5">
    <source>
        <dbReference type="Proteomes" id="UP000003240"/>
    </source>
</evidence>
<dbReference type="GO" id="GO:0009898">
    <property type="term" value="C:cytoplasmic side of plasma membrane"/>
    <property type="evidence" value="ECO:0007669"/>
    <property type="project" value="TreeGrafter"/>
</dbReference>
<organism evidence="4 5">
    <name type="scientific">Acetonema longum DSM 6540</name>
    <dbReference type="NCBI Taxonomy" id="1009370"/>
    <lineage>
        <taxon>Bacteria</taxon>
        <taxon>Bacillati</taxon>
        <taxon>Bacillota</taxon>
        <taxon>Negativicutes</taxon>
        <taxon>Acetonemataceae</taxon>
        <taxon>Acetonema</taxon>
    </lineage>
</organism>
<dbReference type="AlphaFoldDB" id="F7NGT5"/>